<keyword evidence="3" id="KW-1185">Reference proteome</keyword>
<protein>
    <submittedName>
        <fullName evidence="2">Uncharacterized protein</fullName>
    </submittedName>
</protein>
<reference evidence="2 3" key="1">
    <citation type="submission" date="2019-04" db="EMBL/GenBank/DDBJ databases">
        <title>Comparative genomics and transcriptomics to analyze fruiting body development in filamentous ascomycetes.</title>
        <authorList>
            <consortium name="DOE Joint Genome Institute"/>
            <person name="Lutkenhaus R."/>
            <person name="Traeger S."/>
            <person name="Breuer J."/>
            <person name="Kuo A."/>
            <person name="Lipzen A."/>
            <person name="Pangilinan J."/>
            <person name="Dilworth D."/>
            <person name="Sandor L."/>
            <person name="Poggeler S."/>
            <person name="Barry K."/>
            <person name="Grigoriev I.V."/>
            <person name="Nowrousian M."/>
        </authorList>
    </citation>
    <scope>NUCLEOTIDE SEQUENCE [LARGE SCALE GENOMIC DNA]</scope>
    <source>
        <strain evidence="2 3">CBS 389.68</strain>
    </source>
</reference>
<dbReference type="Proteomes" id="UP000298138">
    <property type="component" value="Unassembled WGS sequence"/>
</dbReference>
<name>A0A4S2MJ19_9PEZI</name>
<sequence>MSQTTLLAGRCAMTKLSRHNFYRHKAFGTTPERDEEAYFDNDHDGPSHARTAGSTAGSPYVPWDRFCQLENYSLSILLTSQEVAVFGAKLDKLDENLKDIKSDIKDLGSKLGRKFDRVIFLLIG</sequence>
<gene>
    <name evidence="2" type="ORF">EX30DRAFT_228301</name>
</gene>
<dbReference type="AlphaFoldDB" id="A0A4S2MJ19"/>
<dbReference type="OrthoDB" id="5397742at2759"/>
<dbReference type="EMBL" id="ML220166">
    <property type="protein sequence ID" value="TGZ76813.1"/>
    <property type="molecule type" value="Genomic_DNA"/>
</dbReference>
<evidence type="ECO:0000256" key="1">
    <source>
        <dbReference type="SAM" id="MobiDB-lite"/>
    </source>
</evidence>
<feature type="region of interest" description="Disordered" evidence="1">
    <location>
        <begin position="33"/>
        <end position="57"/>
    </location>
</feature>
<evidence type="ECO:0000313" key="2">
    <source>
        <dbReference type="EMBL" id="TGZ76813.1"/>
    </source>
</evidence>
<dbReference type="InParanoid" id="A0A4S2MJ19"/>
<accession>A0A4S2MJ19</accession>
<evidence type="ECO:0000313" key="3">
    <source>
        <dbReference type="Proteomes" id="UP000298138"/>
    </source>
</evidence>
<organism evidence="2 3">
    <name type="scientific">Ascodesmis nigricans</name>
    <dbReference type="NCBI Taxonomy" id="341454"/>
    <lineage>
        <taxon>Eukaryota</taxon>
        <taxon>Fungi</taxon>
        <taxon>Dikarya</taxon>
        <taxon>Ascomycota</taxon>
        <taxon>Pezizomycotina</taxon>
        <taxon>Pezizomycetes</taxon>
        <taxon>Pezizales</taxon>
        <taxon>Ascodesmidaceae</taxon>
        <taxon>Ascodesmis</taxon>
    </lineage>
</organism>
<proteinExistence type="predicted"/>